<feature type="domain" description="NAD-dependent epimerase/dehydratase" evidence="4">
    <location>
        <begin position="306"/>
        <end position="548"/>
    </location>
</feature>
<comment type="similarity">
    <text evidence="3">Belongs to the NAD(P)-dependent epimerase/dehydratase family. Dihydroflavonol-4-reductase subfamily.</text>
</comment>
<organism evidence="5 6">
    <name type="scientific">Hibiscus syriacus</name>
    <name type="common">Rose of Sharon</name>
    <dbReference type="NCBI Taxonomy" id="106335"/>
    <lineage>
        <taxon>Eukaryota</taxon>
        <taxon>Viridiplantae</taxon>
        <taxon>Streptophyta</taxon>
        <taxon>Embryophyta</taxon>
        <taxon>Tracheophyta</taxon>
        <taxon>Spermatophyta</taxon>
        <taxon>Magnoliopsida</taxon>
        <taxon>eudicotyledons</taxon>
        <taxon>Gunneridae</taxon>
        <taxon>Pentapetalae</taxon>
        <taxon>rosids</taxon>
        <taxon>malvids</taxon>
        <taxon>Malvales</taxon>
        <taxon>Malvaceae</taxon>
        <taxon>Malvoideae</taxon>
        <taxon>Hibiscus</taxon>
    </lineage>
</organism>
<accession>A0A6A2X7E4</accession>
<keyword evidence="6" id="KW-1185">Reference proteome</keyword>
<dbReference type="AlphaFoldDB" id="A0A6A2X7E4"/>
<evidence type="ECO:0000313" key="5">
    <source>
        <dbReference type="EMBL" id="KAE8671092.1"/>
    </source>
</evidence>
<evidence type="ECO:0000259" key="4">
    <source>
        <dbReference type="Pfam" id="PF01370"/>
    </source>
</evidence>
<keyword evidence="2" id="KW-0560">Oxidoreductase</keyword>
<dbReference type="InterPro" id="IPR050425">
    <property type="entry name" value="NAD(P)_dehydrat-like"/>
</dbReference>
<evidence type="ECO:0000313" key="6">
    <source>
        <dbReference type="Proteomes" id="UP000436088"/>
    </source>
</evidence>
<dbReference type="Gene3D" id="3.40.50.720">
    <property type="entry name" value="NAD(P)-binding Rossmann-like Domain"/>
    <property type="match status" value="1"/>
</dbReference>
<sequence>MSVYLTATAFVLIDVSRPKIQPVGCFTVAIFISQSWGVIDSRPPTYHRRHVPSRVVVRVRGSSPAKETFWNQYEITSNSDAKDSEYLSDYIVPPKNIQILYDPGTGWVGWFKPIELVILYGPKVTLGYEITSNSDAKDSEYLSDYIVPPKNIQILYDPGTGWVGWFKPIELVILSGPKVTLGYEITSNSDAKDSEYLSDYIVPPKNIQILYDPGTGWVGWFKPIELVILSGPKGKSLWMQFWGNYIKVKRIDPVQFTTLVLEFHRRYLRGSESMILLDVEHMDFLNAPINEGNYLEVWWAERKIFIGGTGYIGSWLIKLLLELGYSVNTTVRGNKRDLCFLTSLPGADKKLRIFTADLDYPESFDAAIDGCKGVLHVASPLDFQENEPEAVVTQRSINGALGILKACSRSKSVKKVVYTSSIAAVYFNKESVEMMDESYWTDVEYVRSEVKSVVSSYSITKTLKEKAVLEFATRHELDLVSVIPPMVFGPFICPKMQGSVHTALSPILVIRSGNDYSLLMNVSMVHTDDLSRALIFLLEHPEAKGRYNCSSDTVTAPKIFEILSTKYPEFTIADSIEGIEGAKLPGLSSKKLLDLGFKFKYGVEDMYDGAIKSCMEKGFLQ</sequence>
<dbReference type="Proteomes" id="UP000436088">
    <property type="component" value="Unassembled WGS sequence"/>
</dbReference>
<comment type="caution">
    <text evidence="5">The sequence shown here is derived from an EMBL/GenBank/DDBJ whole genome shotgun (WGS) entry which is preliminary data.</text>
</comment>
<gene>
    <name evidence="5" type="ORF">F3Y22_tig00111996pilonHSYRG00224</name>
</gene>
<dbReference type="FunFam" id="3.40.50.720:FF:000085">
    <property type="entry name" value="Dihydroflavonol reductase"/>
    <property type="match status" value="1"/>
</dbReference>
<dbReference type="PANTHER" id="PTHR10366:SF668">
    <property type="entry name" value="VESTITONE REDUCTASE-LIKE"/>
    <property type="match status" value="1"/>
</dbReference>
<name>A0A6A2X7E4_HIBSY</name>
<dbReference type="EMBL" id="VEPZ02001482">
    <property type="protein sequence ID" value="KAE8671092.1"/>
    <property type="molecule type" value="Genomic_DNA"/>
</dbReference>
<evidence type="ECO:0000256" key="2">
    <source>
        <dbReference type="ARBA" id="ARBA00023002"/>
    </source>
</evidence>
<dbReference type="InterPro" id="IPR036291">
    <property type="entry name" value="NAD(P)-bd_dom_sf"/>
</dbReference>
<dbReference type="InterPro" id="IPR001509">
    <property type="entry name" value="Epimerase_deHydtase"/>
</dbReference>
<dbReference type="SUPFAM" id="SSF51735">
    <property type="entry name" value="NAD(P)-binding Rossmann-fold domains"/>
    <property type="match status" value="1"/>
</dbReference>
<dbReference type="PANTHER" id="PTHR10366">
    <property type="entry name" value="NAD DEPENDENT EPIMERASE/DEHYDRATASE"/>
    <property type="match status" value="1"/>
</dbReference>
<protein>
    <submittedName>
        <fullName evidence="5">Vestitone reductase</fullName>
    </submittedName>
</protein>
<reference evidence="5" key="1">
    <citation type="submission" date="2019-09" db="EMBL/GenBank/DDBJ databases">
        <title>Draft genome information of white flower Hibiscus syriacus.</title>
        <authorList>
            <person name="Kim Y.-M."/>
        </authorList>
    </citation>
    <scope>NUCLEOTIDE SEQUENCE [LARGE SCALE GENOMIC DNA]</scope>
    <source>
        <strain evidence="5">YM2019G1</strain>
    </source>
</reference>
<dbReference type="Pfam" id="PF01370">
    <property type="entry name" value="Epimerase"/>
    <property type="match status" value="1"/>
</dbReference>
<keyword evidence="1" id="KW-0521">NADP</keyword>
<proteinExistence type="inferred from homology"/>
<dbReference type="CDD" id="cd08958">
    <property type="entry name" value="FR_SDR_e"/>
    <property type="match status" value="1"/>
</dbReference>
<evidence type="ECO:0000256" key="1">
    <source>
        <dbReference type="ARBA" id="ARBA00022857"/>
    </source>
</evidence>
<dbReference type="GO" id="GO:0016616">
    <property type="term" value="F:oxidoreductase activity, acting on the CH-OH group of donors, NAD or NADP as acceptor"/>
    <property type="evidence" value="ECO:0007669"/>
    <property type="project" value="TreeGrafter"/>
</dbReference>
<evidence type="ECO:0000256" key="3">
    <source>
        <dbReference type="ARBA" id="ARBA00023445"/>
    </source>
</evidence>